<dbReference type="OrthoDB" id="5791190at2759"/>
<organism evidence="2 3">
    <name type="scientific">Mytilus galloprovincialis</name>
    <name type="common">Mediterranean mussel</name>
    <dbReference type="NCBI Taxonomy" id="29158"/>
    <lineage>
        <taxon>Eukaryota</taxon>
        <taxon>Metazoa</taxon>
        <taxon>Spiralia</taxon>
        <taxon>Lophotrochozoa</taxon>
        <taxon>Mollusca</taxon>
        <taxon>Bivalvia</taxon>
        <taxon>Autobranchia</taxon>
        <taxon>Pteriomorphia</taxon>
        <taxon>Mytilida</taxon>
        <taxon>Mytiloidea</taxon>
        <taxon>Mytilidae</taxon>
        <taxon>Mytilinae</taxon>
        <taxon>Mytilus</taxon>
    </lineage>
</organism>
<keyword evidence="1" id="KW-0732">Signal</keyword>
<accession>A0A8B6G2I4</accession>
<name>A0A8B6G2I4_MYTGA</name>
<comment type="caution">
    <text evidence="2">The sequence shown here is derived from an EMBL/GenBank/DDBJ whole genome shotgun (WGS) entry which is preliminary data.</text>
</comment>
<dbReference type="Proteomes" id="UP000596742">
    <property type="component" value="Unassembled WGS sequence"/>
</dbReference>
<protein>
    <recommendedName>
        <fullName evidence="4">MULE transposase domain-containing protein</fullName>
    </recommendedName>
</protein>
<sequence>MDNICICISELLLAIYATISSSITRPDGAVGVDRTFNLGNVFVTALVYKHYRLVKEDTKDHPIFIGPILLHKDASYKTYFTFFYHLASEFKINSLMLRIPDELVFGSDDEKAITNAIRNAFPSATKLLCTKHLKDTLKHYLQNKIKKGTKSWTAFLGRTT</sequence>
<feature type="chain" id="PRO_5032504985" description="MULE transposase domain-containing protein" evidence="1">
    <location>
        <begin position="21"/>
        <end position="160"/>
    </location>
</feature>
<gene>
    <name evidence="2" type="ORF">MGAL_10B073483</name>
</gene>
<keyword evidence="3" id="KW-1185">Reference proteome</keyword>
<feature type="signal peptide" evidence="1">
    <location>
        <begin position="1"/>
        <end position="20"/>
    </location>
</feature>
<dbReference type="AlphaFoldDB" id="A0A8B6G2I4"/>
<evidence type="ECO:0000256" key="1">
    <source>
        <dbReference type="SAM" id="SignalP"/>
    </source>
</evidence>
<dbReference type="EMBL" id="UYJE01007768">
    <property type="protein sequence ID" value="VDI57760.1"/>
    <property type="molecule type" value="Genomic_DNA"/>
</dbReference>
<evidence type="ECO:0008006" key="4">
    <source>
        <dbReference type="Google" id="ProtNLM"/>
    </source>
</evidence>
<reference evidence="2" key="1">
    <citation type="submission" date="2018-11" db="EMBL/GenBank/DDBJ databases">
        <authorList>
            <person name="Alioto T."/>
            <person name="Alioto T."/>
        </authorList>
    </citation>
    <scope>NUCLEOTIDE SEQUENCE</scope>
</reference>
<evidence type="ECO:0000313" key="3">
    <source>
        <dbReference type="Proteomes" id="UP000596742"/>
    </source>
</evidence>
<evidence type="ECO:0000313" key="2">
    <source>
        <dbReference type="EMBL" id="VDI57760.1"/>
    </source>
</evidence>
<proteinExistence type="predicted"/>